<evidence type="ECO:0000313" key="2">
    <source>
        <dbReference type="EMBL" id="PVV00901.1"/>
    </source>
</evidence>
<feature type="region of interest" description="Disordered" evidence="1">
    <location>
        <begin position="1"/>
        <end position="25"/>
    </location>
</feature>
<dbReference type="Proteomes" id="UP000245609">
    <property type="component" value="Unassembled WGS sequence"/>
</dbReference>
<accession>A0A2T9Z8H2</accession>
<sequence>MGVKGKTDDIKRFPNTISTASGDTKTIQEKFRDGFGENVSNLVSVGSQNISKGNQGNQGKYKNYGKGYSNSGLGVGKYTNGGLSYGNSIYNGLGSSDIPFVEPKGNQNGGDSSMFGGAGSPEPGIIQNGGNSNIFGGTGSPGRDIIQNGGDSNMFGGTGTSGSNGGTIDWARERSLRDKGNTLKRKKRNVQIGDGYSQKRFAGGVENVVLYKIGNENSNKNMSSVVDNSNSNIGQRMGGDTDTNLEKLTEDKNKGHGEDKAKEPSESSKSEDSESEVEECIAGEYDE</sequence>
<dbReference type="AlphaFoldDB" id="A0A2T9Z8H2"/>
<feature type="compositionally biased region" description="Basic and acidic residues" evidence="1">
    <location>
        <begin position="244"/>
        <end position="272"/>
    </location>
</feature>
<evidence type="ECO:0000313" key="3">
    <source>
        <dbReference type="Proteomes" id="UP000245609"/>
    </source>
</evidence>
<feature type="compositionally biased region" description="Acidic residues" evidence="1">
    <location>
        <begin position="273"/>
        <end position="287"/>
    </location>
</feature>
<feature type="compositionally biased region" description="Basic and acidic residues" evidence="1">
    <location>
        <begin position="1"/>
        <end position="12"/>
    </location>
</feature>
<reference evidence="2 3" key="1">
    <citation type="journal article" date="2018" name="MBio">
        <title>Comparative Genomics Reveals the Core Gene Toolbox for the Fungus-Insect Symbiosis.</title>
        <authorList>
            <person name="Wang Y."/>
            <person name="Stata M."/>
            <person name="Wang W."/>
            <person name="Stajich J.E."/>
            <person name="White M.M."/>
            <person name="Moncalvo J.M."/>
        </authorList>
    </citation>
    <scope>NUCLEOTIDE SEQUENCE [LARGE SCALE GENOMIC DNA]</scope>
    <source>
        <strain evidence="2 3">SC-DP-2</strain>
    </source>
</reference>
<evidence type="ECO:0000256" key="1">
    <source>
        <dbReference type="SAM" id="MobiDB-lite"/>
    </source>
</evidence>
<keyword evidence="3" id="KW-1185">Reference proteome</keyword>
<feature type="compositionally biased region" description="Polar residues" evidence="1">
    <location>
        <begin position="15"/>
        <end position="25"/>
    </location>
</feature>
<organism evidence="2 3">
    <name type="scientific">Smittium megazygosporum</name>
    <dbReference type="NCBI Taxonomy" id="133381"/>
    <lineage>
        <taxon>Eukaryota</taxon>
        <taxon>Fungi</taxon>
        <taxon>Fungi incertae sedis</taxon>
        <taxon>Zoopagomycota</taxon>
        <taxon>Kickxellomycotina</taxon>
        <taxon>Harpellomycetes</taxon>
        <taxon>Harpellales</taxon>
        <taxon>Legeriomycetaceae</taxon>
        <taxon>Smittium</taxon>
    </lineage>
</organism>
<protein>
    <submittedName>
        <fullName evidence="2">Uncharacterized protein</fullName>
    </submittedName>
</protein>
<feature type="compositionally biased region" description="Low complexity" evidence="1">
    <location>
        <begin position="218"/>
        <end position="232"/>
    </location>
</feature>
<feature type="region of interest" description="Disordered" evidence="1">
    <location>
        <begin position="218"/>
        <end position="287"/>
    </location>
</feature>
<comment type="caution">
    <text evidence="2">The sequence shown here is derived from an EMBL/GenBank/DDBJ whole genome shotgun (WGS) entry which is preliminary data.</text>
</comment>
<gene>
    <name evidence="2" type="ORF">BB560_004701</name>
</gene>
<dbReference type="EMBL" id="MBFS01001526">
    <property type="protein sequence ID" value="PVV00901.1"/>
    <property type="molecule type" value="Genomic_DNA"/>
</dbReference>
<name>A0A2T9Z8H2_9FUNG</name>
<proteinExistence type="predicted"/>